<proteinExistence type="predicted"/>
<dbReference type="AlphaFoldDB" id="A0A835HQQ7"/>
<feature type="compositionally biased region" description="Basic and acidic residues" evidence="1">
    <location>
        <begin position="114"/>
        <end position="125"/>
    </location>
</feature>
<organism evidence="2 3">
    <name type="scientific">Coptis chinensis</name>
    <dbReference type="NCBI Taxonomy" id="261450"/>
    <lineage>
        <taxon>Eukaryota</taxon>
        <taxon>Viridiplantae</taxon>
        <taxon>Streptophyta</taxon>
        <taxon>Embryophyta</taxon>
        <taxon>Tracheophyta</taxon>
        <taxon>Spermatophyta</taxon>
        <taxon>Magnoliopsida</taxon>
        <taxon>Ranunculales</taxon>
        <taxon>Ranunculaceae</taxon>
        <taxon>Coptidoideae</taxon>
        <taxon>Coptis</taxon>
    </lineage>
</organism>
<dbReference type="EMBL" id="JADFTS010000006">
    <property type="protein sequence ID" value="KAF9602592.1"/>
    <property type="molecule type" value="Genomic_DNA"/>
</dbReference>
<protein>
    <submittedName>
        <fullName evidence="2">Uncharacterized protein</fullName>
    </submittedName>
</protein>
<feature type="region of interest" description="Disordered" evidence="1">
    <location>
        <begin position="114"/>
        <end position="159"/>
    </location>
</feature>
<dbReference type="Proteomes" id="UP000631114">
    <property type="component" value="Unassembled WGS sequence"/>
</dbReference>
<dbReference type="OrthoDB" id="1302650at2759"/>
<keyword evidence="3" id="KW-1185">Reference proteome</keyword>
<gene>
    <name evidence="2" type="ORF">IFM89_030198</name>
</gene>
<evidence type="ECO:0000256" key="1">
    <source>
        <dbReference type="SAM" id="MobiDB-lite"/>
    </source>
</evidence>
<evidence type="ECO:0000313" key="2">
    <source>
        <dbReference type="EMBL" id="KAF9602592.1"/>
    </source>
</evidence>
<evidence type="ECO:0000313" key="3">
    <source>
        <dbReference type="Proteomes" id="UP000631114"/>
    </source>
</evidence>
<name>A0A835HQQ7_9MAGN</name>
<sequence length="221" mass="25853">MLGGKGLRFPLQIVLNNIHQHYEGITMLLMIGENQVLQHNPMDFHKRFQTLLNVTDPPSDKFIIQAFKDAIGYDRSGLYNSLTRQLPYSKFELFDRAEKFARVEDDLKARQLREENIQKNKKESGRNSSNNKGQNRNKHNNFHSGQNSKPNQPNKEEKIFTPLSMKLSEVYERIKGRNLLYNPRSLLEDTSNIIDKSKRCKFHDDFGHTIDDCRILRSAIY</sequence>
<feature type="compositionally biased region" description="Polar residues" evidence="1">
    <location>
        <begin position="142"/>
        <end position="153"/>
    </location>
</feature>
<accession>A0A835HQQ7</accession>
<reference evidence="2 3" key="1">
    <citation type="submission" date="2020-10" db="EMBL/GenBank/DDBJ databases">
        <title>The Coptis chinensis genome and diversification of protoberbering-type alkaloids.</title>
        <authorList>
            <person name="Wang B."/>
            <person name="Shu S."/>
            <person name="Song C."/>
            <person name="Liu Y."/>
        </authorList>
    </citation>
    <scope>NUCLEOTIDE SEQUENCE [LARGE SCALE GENOMIC DNA]</scope>
    <source>
        <strain evidence="2">HL-2020</strain>
        <tissue evidence="2">Leaf</tissue>
    </source>
</reference>
<comment type="caution">
    <text evidence="2">The sequence shown here is derived from an EMBL/GenBank/DDBJ whole genome shotgun (WGS) entry which is preliminary data.</text>
</comment>